<dbReference type="PANTHER" id="PTHR12732:SF8">
    <property type="entry name" value="NUCLEAR MRNA EXPORT PROTEIN THP1"/>
    <property type="match status" value="1"/>
</dbReference>
<organism evidence="1 2">
    <name type="scientific">Emergomyces pasteurianus Ep9510</name>
    <dbReference type="NCBI Taxonomy" id="1447872"/>
    <lineage>
        <taxon>Eukaryota</taxon>
        <taxon>Fungi</taxon>
        <taxon>Dikarya</taxon>
        <taxon>Ascomycota</taxon>
        <taxon>Pezizomycotina</taxon>
        <taxon>Eurotiomycetes</taxon>
        <taxon>Eurotiomycetidae</taxon>
        <taxon>Onygenales</taxon>
        <taxon>Ajellomycetaceae</taxon>
        <taxon>Emergomyces</taxon>
    </lineage>
</organism>
<dbReference type="EMBL" id="LGRN01000043">
    <property type="protein sequence ID" value="OJD18181.1"/>
    <property type="molecule type" value="Genomic_DNA"/>
</dbReference>
<reference evidence="1 2" key="1">
    <citation type="submission" date="2015-07" db="EMBL/GenBank/DDBJ databases">
        <title>Emmonsia species relationships and genome sequence.</title>
        <authorList>
            <consortium name="The Broad Institute Genomics Platform"/>
            <person name="Cuomo C.A."/>
            <person name="Munoz J.F."/>
            <person name="Imamovic A."/>
            <person name="Priest M.E."/>
            <person name="Young S."/>
            <person name="Clay O.K."/>
            <person name="McEwen J.G."/>
        </authorList>
    </citation>
    <scope>NUCLEOTIDE SEQUENCE [LARGE SCALE GENOMIC DNA]</scope>
    <source>
        <strain evidence="1 2">UAMH 9510</strain>
    </source>
</reference>
<keyword evidence="2" id="KW-1185">Reference proteome</keyword>
<gene>
    <name evidence="1" type="ORF">AJ78_01794</name>
</gene>
<dbReference type="GO" id="GO:0003690">
    <property type="term" value="F:double-stranded DNA binding"/>
    <property type="evidence" value="ECO:0007669"/>
    <property type="project" value="InterPro"/>
</dbReference>
<dbReference type="VEuPathDB" id="FungiDB:AJ78_01794"/>
<dbReference type="InterPro" id="IPR045114">
    <property type="entry name" value="Csn12-like"/>
</dbReference>
<dbReference type="GO" id="GO:0003723">
    <property type="term" value="F:RNA binding"/>
    <property type="evidence" value="ECO:0007669"/>
    <property type="project" value="InterPro"/>
</dbReference>
<protein>
    <recommendedName>
        <fullName evidence="3">PCI domain-containing protein</fullName>
    </recommendedName>
</protein>
<dbReference type="Proteomes" id="UP000182235">
    <property type="component" value="Unassembled WGS sequence"/>
</dbReference>
<dbReference type="STRING" id="1447872.A0A1J9QSE4"/>
<dbReference type="PANTHER" id="PTHR12732">
    <property type="entry name" value="UNCHARACTERIZED PROTEASOME COMPONENT REGION PCI-CONTAINING"/>
    <property type="match status" value="1"/>
</dbReference>
<name>A0A1J9QSE4_9EURO</name>
<comment type="caution">
    <text evidence="1">The sequence shown here is derived from an EMBL/GenBank/DDBJ whole genome shotgun (WGS) entry which is preliminary data.</text>
</comment>
<evidence type="ECO:0000313" key="2">
    <source>
        <dbReference type="Proteomes" id="UP000182235"/>
    </source>
</evidence>
<proteinExistence type="predicted"/>
<evidence type="ECO:0000313" key="1">
    <source>
        <dbReference type="EMBL" id="OJD18181.1"/>
    </source>
</evidence>
<dbReference type="AlphaFoldDB" id="A0A1J9QSE4"/>
<dbReference type="SMART" id="SM00753">
    <property type="entry name" value="PAM"/>
    <property type="match status" value="1"/>
</dbReference>
<sequence length="640" mass="70917">MWDAASGGTPVVNSFISMIAELIRNRDGAKLQDFLQIEPPLPPVYHDMVAEMRKQYPQSGSNDDQLLEKCESVVPSGSSWSAFPIFLRQYFTFLRDVNVENLLDTYDLLKALLNQCVIALSDSQMGVIVLPTVLYLSKVLAKLAIGLDRQPDLVSHLLKEGTGSDEATEKVTLVEKSANVVREAFIKCLTDRSGAAGTQGRPEGKRVGIYLMANLCLKLLFKCGKLRNAEQMFASINAQSPPLSHFPASQRVTYLYYLGRYLFSNNLFFPAQTALQSAYNQCHRQALQQRRLILTYLIPCNIILGRFPSRALLERPESKGFDVIFLPICQIIASGDLGSFRSYLDVDSAHAEFFARKGILLQLRNRCEILVWRSLARKVFIFCGFHGDQKAQAQKGPPPFLYLSKLEVAVRWIESRGYKPALQSPSAVTQPGQTLQPSRNSPFFSFAADREFTKPDATNDSAAYISSDYDDYFEPDGYFDRDGEWVLVSGRNDIPDDAVGENQNVDNLASDALAYISSSDNTRESENNPESASQLMRDLESVLASLLVQDLMRGYLTHKNPRFAIPGARIKGPLPTGFPNVWRTIYAKESKDEQVPGWVRPAPKPGFGQNAQVLGPSLAGGMGGRVINLSGARPVGALGS</sequence>
<evidence type="ECO:0008006" key="3">
    <source>
        <dbReference type="Google" id="ProtNLM"/>
    </source>
</evidence>
<accession>A0A1J9QSE4</accession>
<dbReference type="OrthoDB" id="5404651at2759"/>